<keyword evidence="2" id="KW-1185">Reference proteome</keyword>
<protein>
    <submittedName>
        <fullName evidence="1">Uncharacterized protein</fullName>
    </submittedName>
</protein>
<name>A0A1I4RRG2_9FLAO</name>
<evidence type="ECO:0000313" key="2">
    <source>
        <dbReference type="Proteomes" id="UP000182961"/>
    </source>
</evidence>
<dbReference type="AlphaFoldDB" id="A0A1I4RRG2"/>
<evidence type="ECO:0000313" key="1">
    <source>
        <dbReference type="EMBL" id="SFM54795.1"/>
    </source>
</evidence>
<proteinExistence type="predicted"/>
<organism evidence="1 2">
    <name type="scientific">Flavobacterium succinicans</name>
    <dbReference type="NCBI Taxonomy" id="29536"/>
    <lineage>
        <taxon>Bacteria</taxon>
        <taxon>Pseudomonadati</taxon>
        <taxon>Bacteroidota</taxon>
        <taxon>Flavobacteriia</taxon>
        <taxon>Flavobacteriales</taxon>
        <taxon>Flavobacteriaceae</taxon>
        <taxon>Flavobacterium</taxon>
    </lineage>
</organism>
<accession>A0A1I4RRG2</accession>
<reference evidence="2" key="1">
    <citation type="submission" date="2016-10" db="EMBL/GenBank/DDBJ databases">
        <authorList>
            <person name="Varghese N."/>
            <person name="Submissions S."/>
        </authorList>
    </citation>
    <scope>NUCLEOTIDE SEQUENCE [LARGE SCALE GENOMIC DNA]</scope>
    <source>
        <strain evidence="2">DSM 4002</strain>
    </source>
</reference>
<sequence>MNPFGKTTPISFIKKHSHNLDVTLRKNFGSGYPLYLLGRTPPQEDAAPIPHVQLLTTPFLNQNT</sequence>
<dbReference type="EMBL" id="FOUT01000001">
    <property type="protein sequence ID" value="SFM54795.1"/>
    <property type="molecule type" value="Genomic_DNA"/>
</dbReference>
<gene>
    <name evidence="1" type="ORF">SAMN05444143_101481</name>
</gene>
<dbReference type="Proteomes" id="UP000182961">
    <property type="component" value="Unassembled WGS sequence"/>
</dbReference>